<keyword evidence="3" id="KW-1185">Reference proteome</keyword>
<dbReference type="EMBL" id="JAPQKQ010000006">
    <property type="protein sequence ID" value="KAJ5193379.1"/>
    <property type="molecule type" value="Genomic_DNA"/>
</dbReference>
<dbReference type="AlphaFoldDB" id="A0A9W9JA79"/>
<reference evidence="2" key="2">
    <citation type="journal article" date="2023" name="IMA Fungus">
        <title>Comparative genomic study of the Penicillium genus elucidates a diverse pangenome and 15 lateral gene transfer events.</title>
        <authorList>
            <person name="Petersen C."/>
            <person name="Sorensen T."/>
            <person name="Nielsen M.R."/>
            <person name="Sondergaard T.E."/>
            <person name="Sorensen J.L."/>
            <person name="Fitzpatrick D.A."/>
            <person name="Frisvad J.C."/>
            <person name="Nielsen K.L."/>
        </authorList>
    </citation>
    <scope>NUCLEOTIDE SEQUENCE</scope>
    <source>
        <strain evidence="2">IBT 20477</strain>
    </source>
</reference>
<sequence>MSHFALKPLCLEPFVPLALELGHLEADCPTIHGLVQMAHAHDDHPGHTRVFHLSPTERPTQYQVDFDQNGHNPATRTTEPPTYPASLA</sequence>
<accession>A0A9W9JA79</accession>
<feature type="compositionally biased region" description="Polar residues" evidence="1">
    <location>
        <begin position="69"/>
        <end position="80"/>
    </location>
</feature>
<feature type="region of interest" description="Disordered" evidence="1">
    <location>
        <begin position="63"/>
        <end position="88"/>
    </location>
</feature>
<proteinExistence type="predicted"/>
<reference evidence="2" key="1">
    <citation type="submission" date="2022-11" db="EMBL/GenBank/DDBJ databases">
        <authorList>
            <person name="Petersen C."/>
        </authorList>
    </citation>
    <scope>NUCLEOTIDE SEQUENCE</scope>
    <source>
        <strain evidence="2">IBT 20477</strain>
    </source>
</reference>
<name>A0A9W9JA79_9EURO</name>
<evidence type="ECO:0000313" key="2">
    <source>
        <dbReference type="EMBL" id="KAJ5193379.1"/>
    </source>
</evidence>
<protein>
    <submittedName>
        <fullName evidence="2">Uncharacterized protein</fullName>
    </submittedName>
</protein>
<evidence type="ECO:0000313" key="3">
    <source>
        <dbReference type="Proteomes" id="UP001150942"/>
    </source>
</evidence>
<organism evidence="2 3">
    <name type="scientific">Penicillium cf. viridicatum</name>
    <dbReference type="NCBI Taxonomy" id="2972119"/>
    <lineage>
        <taxon>Eukaryota</taxon>
        <taxon>Fungi</taxon>
        <taxon>Dikarya</taxon>
        <taxon>Ascomycota</taxon>
        <taxon>Pezizomycotina</taxon>
        <taxon>Eurotiomycetes</taxon>
        <taxon>Eurotiomycetidae</taxon>
        <taxon>Eurotiales</taxon>
        <taxon>Aspergillaceae</taxon>
        <taxon>Penicillium</taxon>
    </lineage>
</organism>
<evidence type="ECO:0000256" key="1">
    <source>
        <dbReference type="SAM" id="MobiDB-lite"/>
    </source>
</evidence>
<comment type="caution">
    <text evidence="2">The sequence shown here is derived from an EMBL/GenBank/DDBJ whole genome shotgun (WGS) entry which is preliminary data.</text>
</comment>
<gene>
    <name evidence="2" type="ORF">N7449_009521</name>
</gene>
<dbReference type="Proteomes" id="UP001150942">
    <property type="component" value="Unassembled WGS sequence"/>
</dbReference>